<dbReference type="Proteomes" id="UP000887565">
    <property type="component" value="Unplaced"/>
</dbReference>
<accession>A0A915KVM9</accession>
<sequence>MTEKADAETMDLMVKMITEEGGDIGKPGSIDLDLDMSEFVAESRVESIIINNVRNDAEMLTTKAMNDTVSTIEPTELVAGTSDKTDAKMLTDLRVATPTALESKSVEIPAIGTQNLGDESDKRPVSETTLTEDFQSESILSRDAEHDVIKNDSKPYVAAKIDVKHRCLACYYCPNSLNPKLRQFTRLEQKIINHITEYRDLVLNQPIIILERCDNLAKTMQMTTKRCLDIDKPGIVRENCFEEKKKHLEKEMKAKIKKISAEKAKAKEVDAQKSLYSKLLKKHPPIQLVKNSSAEKTAKLHSVPKLDLHTK</sequence>
<feature type="region of interest" description="Disordered" evidence="1">
    <location>
        <begin position="288"/>
        <end position="311"/>
    </location>
</feature>
<dbReference type="AlphaFoldDB" id="A0A915KVM9"/>
<organism evidence="2 3">
    <name type="scientific">Romanomermis culicivorax</name>
    <name type="common">Nematode worm</name>
    <dbReference type="NCBI Taxonomy" id="13658"/>
    <lineage>
        <taxon>Eukaryota</taxon>
        <taxon>Metazoa</taxon>
        <taxon>Ecdysozoa</taxon>
        <taxon>Nematoda</taxon>
        <taxon>Enoplea</taxon>
        <taxon>Dorylaimia</taxon>
        <taxon>Mermithida</taxon>
        <taxon>Mermithoidea</taxon>
        <taxon>Mermithidae</taxon>
        <taxon>Romanomermis</taxon>
    </lineage>
</organism>
<reference evidence="3" key="1">
    <citation type="submission" date="2022-11" db="UniProtKB">
        <authorList>
            <consortium name="WormBaseParasite"/>
        </authorList>
    </citation>
    <scope>IDENTIFICATION</scope>
</reference>
<evidence type="ECO:0000313" key="3">
    <source>
        <dbReference type="WBParaSite" id="nRc.2.0.1.t42528-RA"/>
    </source>
</evidence>
<protein>
    <submittedName>
        <fullName evidence="3">Uncharacterized protein</fullName>
    </submittedName>
</protein>
<evidence type="ECO:0000256" key="1">
    <source>
        <dbReference type="SAM" id="MobiDB-lite"/>
    </source>
</evidence>
<proteinExistence type="predicted"/>
<feature type="region of interest" description="Disordered" evidence="1">
    <location>
        <begin position="111"/>
        <end position="134"/>
    </location>
</feature>
<keyword evidence="2" id="KW-1185">Reference proteome</keyword>
<dbReference type="WBParaSite" id="nRc.2.0.1.t42528-RA">
    <property type="protein sequence ID" value="nRc.2.0.1.t42528-RA"/>
    <property type="gene ID" value="nRc.2.0.1.g42528"/>
</dbReference>
<name>A0A915KVM9_ROMCU</name>
<evidence type="ECO:0000313" key="2">
    <source>
        <dbReference type="Proteomes" id="UP000887565"/>
    </source>
</evidence>